<protein>
    <submittedName>
        <fullName evidence="7">Zn(2)-C6 fungal-type DNA-binding domain</fullName>
    </submittedName>
</protein>
<evidence type="ECO:0000256" key="1">
    <source>
        <dbReference type="ARBA" id="ARBA00004123"/>
    </source>
</evidence>
<dbReference type="AlphaFoldDB" id="A0A0F7SSQ9"/>
<feature type="region of interest" description="Disordered" evidence="5">
    <location>
        <begin position="307"/>
        <end position="327"/>
    </location>
</feature>
<sequence>MCPSFREPPVSSVRSSEGDDIRSVRLSSVPPLTRSTSPPDQSSPTYVGQDQQLLAEEVSSSVVTPVQSAVSRPSYGRMSLKFLTQTQSQPLDSDLLSNQPLPIYGQADPQSQSPSLPQSQEESNFFQHSFRPSVHQSSSVSSAKVSGKDLKDPVRNIAQDDLDKLPRGGPSSSGIQYTNEYGDEDDDKEETSSKKRRRVETACNGCRKRRSKCGGGLPCNSCFTNNTECVYPPPAKKLTLKHFEELERRIVELQSLNNAYEGRTIAPGTGVSPAESTRFDTTQSQQRQTASSLYEFYQSDLFSSISGGHPDARLTQENGRLYPQPLPQPALPFQSDLPVGLSPDGFQRRPSPVKGPFLGLSSQGSLMSSETTVAGLMVGDLSRQPNVRRWSVATDNDIGKGKEARTSMNEGVGKTHEVDIFDASDAVNNMETDNAVETYKTEEGPEGAKNGCGDVPIDESARRPRWERIGQFGYNTDVVEDAAAKLHGNDQNRSTEMVPDAFVMRAMEPPSSGNKLFCLPPLAEAEDLLKYYHERIHYLLPVFDFVDLHDRYLEATLWPKLKPRTAIDLVFQASLNLIFSIVAVLSTHHGECRNDSISSVVVLCSKGLLAVNAVGLAIFMSRNIQLDKSDVNSKINIRDRCIRQRLWAACMQMEATTSAMLYRQTTLKEHDFAADSMILIDDDDLYPSTQRSIDKPKDILFFYESTKLFSIKIKVLQRLYAFKDTIVLPNTSALVELEVELHEWWKKVPSHLKERTQDSVLDASNTRLQMQSHNLISRYCNALVLLYRPFLFFFCSAPRNTAASQTNIRNDIARKSAALCAEAAISLINEISRTWDGAQLGFWWCLLGYVYNSALIILAHRIVNQVHPASISDSAERESTEAVRQGLSFLQSVGADREDGFKFGTHWSTPPKSARSTARRCFKILVNIQQAVRAPPREKEAIEAVFRESGEQELEPECQIQGPDPGMPYVLEKDSSAPVAPGNGEFLSDWLENADSNFLDEDTSTPFRPYEYNPNPDLAYQTSWQDWTSLLETVSRLCTSAILRFEAF</sequence>
<proteinExistence type="predicted"/>
<dbReference type="GO" id="GO:0005634">
    <property type="term" value="C:nucleus"/>
    <property type="evidence" value="ECO:0007669"/>
    <property type="project" value="UniProtKB-SubCell"/>
</dbReference>
<dbReference type="SUPFAM" id="SSF57701">
    <property type="entry name" value="Zn2/Cys6 DNA-binding domain"/>
    <property type="match status" value="1"/>
</dbReference>
<feature type="region of interest" description="Disordered" evidence="5">
    <location>
        <begin position="263"/>
        <end position="285"/>
    </location>
</feature>
<dbReference type="GO" id="GO:0003677">
    <property type="term" value="F:DNA binding"/>
    <property type="evidence" value="ECO:0007669"/>
    <property type="project" value="UniProtKB-KW"/>
</dbReference>
<dbReference type="InterPro" id="IPR001138">
    <property type="entry name" value="Zn2Cys6_DnaBD"/>
</dbReference>
<dbReference type="InterPro" id="IPR050987">
    <property type="entry name" value="AtrR-like"/>
</dbReference>
<evidence type="ECO:0000256" key="5">
    <source>
        <dbReference type="SAM" id="MobiDB-lite"/>
    </source>
</evidence>
<reference evidence="7" key="1">
    <citation type="submission" date="2014-08" db="EMBL/GenBank/DDBJ databases">
        <authorList>
            <person name="Sharma Rahul"/>
            <person name="Thines Marco"/>
        </authorList>
    </citation>
    <scope>NUCLEOTIDE SEQUENCE</scope>
</reference>
<feature type="region of interest" description="Disordered" evidence="5">
    <location>
        <begin position="1"/>
        <end position="51"/>
    </location>
</feature>
<feature type="compositionally biased region" description="Polar residues" evidence="5">
    <location>
        <begin position="170"/>
        <end position="179"/>
    </location>
</feature>
<evidence type="ECO:0000256" key="2">
    <source>
        <dbReference type="ARBA" id="ARBA00022723"/>
    </source>
</evidence>
<keyword evidence="3 7" id="KW-0238">DNA-binding</keyword>
<dbReference type="CDD" id="cd00067">
    <property type="entry name" value="GAL4"/>
    <property type="match status" value="1"/>
</dbReference>
<keyword evidence="2" id="KW-0479">Metal-binding</keyword>
<accession>A0A0F7SSQ9</accession>
<dbReference type="Pfam" id="PF00172">
    <property type="entry name" value="Zn_clus"/>
    <property type="match status" value="1"/>
</dbReference>
<dbReference type="GO" id="GO:0006351">
    <property type="term" value="P:DNA-templated transcription"/>
    <property type="evidence" value="ECO:0007669"/>
    <property type="project" value="InterPro"/>
</dbReference>
<dbReference type="CDD" id="cd12148">
    <property type="entry name" value="fungal_TF_MHR"/>
    <property type="match status" value="1"/>
</dbReference>
<dbReference type="Pfam" id="PF04082">
    <property type="entry name" value="Fungal_trans"/>
    <property type="match status" value="1"/>
</dbReference>
<feature type="compositionally biased region" description="Polar residues" evidence="5">
    <location>
        <begin position="86"/>
        <end position="100"/>
    </location>
</feature>
<name>A0A0F7SSQ9_PHARH</name>
<evidence type="ECO:0000256" key="4">
    <source>
        <dbReference type="ARBA" id="ARBA00023242"/>
    </source>
</evidence>
<dbReference type="PROSITE" id="PS00463">
    <property type="entry name" value="ZN2_CY6_FUNGAL_1"/>
    <property type="match status" value="1"/>
</dbReference>
<evidence type="ECO:0000256" key="3">
    <source>
        <dbReference type="ARBA" id="ARBA00023125"/>
    </source>
</evidence>
<evidence type="ECO:0000259" key="6">
    <source>
        <dbReference type="PROSITE" id="PS50048"/>
    </source>
</evidence>
<comment type="subcellular location">
    <subcellularLocation>
        <location evidence="1">Nucleus</location>
    </subcellularLocation>
</comment>
<feature type="compositionally biased region" description="Low complexity" evidence="5">
    <location>
        <begin position="109"/>
        <end position="120"/>
    </location>
</feature>
<feature type="region of interest" description="Disordered" evidence="5">
    <location>
        <begin position="86"/>
        <end position="195"/>
    </location>
</feature>
<dbReference type="InterPro" id="IPR036864">
    <property type="entry name" value="Zn2-C6_fun-type_DNA-bd_sf"/>
</dbReference>
<evidence type="ECO:0000313" key="7">
    <source>
        <dbReference type="EMBL" id="CED85222.1"/>
    </source>
</evidence>
<dbReference type="EMBL" id="LN483332">
    <property type="protein sequence ID" value="CED85222.1"/>
    <property type="molecule type" value="Genomic_DNA"/>
</dbReference>
<dbReference type="SMART" id="SM00066">
    <property type="entry name" value="GAL4"/>
    <property type="match status" value="1"/>
</dbReference>
<dbReference type="PROSITE" id="PS50048">
    <property type="entry name" value="ZN2_CY6_FUNGAL_2"/>
    <property type="match status" value="1"/>
</dbReference>
<dbReference type="PANTHER" id="PTHR46910">
    <property type="entry name" value="TRANSCRIPTION FACTOR PDR1"/>
    <property type="match status" value="1"/>
</dbReference>
<dbReference type="Gene3D" id="4.10.240.10">
    <property type="entry name" value="Zn(2)-C6 fungal-type DNA-binding domain"/>
    <property type="match status" value="1"/>
</dbReference>
<dbReference type="InterPro" id="IPR007219">
    <property type="entry name" value="XnlR_reg_dom"/>
</dbReference>
<feature type="domain" description="Zn(2)-C6 fungal-type" evidence="6">
    <location>
        <begin position="202"/>
        <end position="231"/>
    </location>
</feature>
<keyword evidence="4" id="KW-0539">Nucleus</keyword>
<dbReference type="GO" id="GO:0000981">
    <property type="term" value="F:DNA-binding transcription factor activity, RNA polymerase II-specific"/>
    <property type="evidence" value="ECO:0007669"/>
    <property type="project" value="InterPro"/>
</dbReference>
<feature type="compositionally biased region" description="Polar residues" evidence="5">
    <location>
        <begin position="33"/>
        <end position="51"/>
    </location>
</feature>
<dbReference type="GO" id="GO:0008270">
    <property type="term" value="F:zinc ion binding"/>
    <property type="evidence" value="ECO:0007669"/>
    <property type="project" value="InterPro"/>
</dbReference>
<feature type="compositionally biased region" description="Low complexity" evidence="5">
    <location>
        <begin position="129"/>
        <end position="145"/>
    </location>
</feature>
<dbReference type="PANTHER" id="PTHR46910:SF3">
    <property type="entry name" value="HALOTOLERANCE PROTEIN 9-RELATED"/>
    <property type="match status" value="1"/>
</dbReference>
<organism evidence="7">
    <name type="scientific">Phaffia rhodozyma</name>
    <name type="common">Yeast</name>
    <name type="synonym">Xanthophyllomyces dendrorhous</name>
    <dbReference type="NCBI Taxonomy" id="264483"/>
    <lineage>
        <taxon>Eukaryota</taxon>
        <taxon>Fungi</taxon>
        <taxon>Dikarya</taxon>
        <taxon>Basidiomycota</taxon>
        <taxon>Agaricomycotina</taxon>
        <taxon>Tremellomycetes</taxon>
        <taxon>Cystofilobasidiales</taxon>
        <taxon>Mrakiaceae</taxon>
        <taxon>Phaffia</taxon>
    </lineage>
</organism>
<feature type="region of interest" description="Disordered" evidence="5">
    <location>
        <begin position="439"/>
        <end position="458"/>
    </location>
</feature>